<keyword evidence="8" id="KW-1185">Reference proteome</keyword>
<dbReference type="Pfam" id="PF23559">
    <property type="entry name" value="WHD_DRP"/>
    <property type="match status" value="1"/>
</dbReference>
<dbReference type="InterPro" id="IPR002182">
    <property type="entry name" value="NB-ARC"/>
</dbReference>
<dbReference type="InterPro" id="IPR032675">
    <property type="entry name" value="LRR_dom_sf"/>
</dbReference>
<dbReference type="SUPFAM" id="SSF52058">
    <property type="entry name" value="L domain-like"/>
    <property type="match status" value="1"/>
</dbReference>
<evidence type="ECO:0000259" key="4">
    <source>
        <dbReference type="Pfam" id="PF00931"/>
    </source>
</evidence>
<dbReference type="PANTHER" id="PTHR23155:SF1135">
    <property type="entry name" value="OS08G0246300 PROTEIN"/>
    <property type="match status" value="1"/>
</dbReference>
<dbReference type="Pfam" id="PF00931">
    <property type="entry name" value="NB-ARC"/>
    <property type="match status" value="1"/>
</dbReference>
<evidence type="ECO:0000313" key="7">
    <source>
        <dbReference type="EMBL" id="TVU10447.1"/>
    </source>
</evidence>
<dbReference type="GO" id="GO:0098542">
    <property type="term" value="P:defense response to other organism"/>
    <property type="evidence" value="ECO:0007669"/>
    <property type="project" value="TreeGrafter"/>
</dbReference>
<evidence type="ECO:0000259" key="5">
    <source>
        <dbReference type="Pfam" id="PF23559"/>
    </source>
</evidence>
<dbReference type="SUPFAM" id="SSF52540">
    <property type="entry name" value="P-loop containing nucleoside triphosphate hydrolases"/>
    <property type="match status" value="1"/>
</dbReference>
<reference evidence="7 8" key="1">
    <citation type="journal article" date="2019" name="Sci. Rep.">
        <title>A high-quality genome of Eragrostis curvula grass provides insights into Poaceae evolution and supports new strategies to enhance forage quality.</title>
        <authorList>
            <person name="Carballo J."/>
            <person name="Santos B.A.C.M."/>
            <person name="Zappacosta D."/>
            <person name="Garbus I."/>
            <person name="Selva J.P."/>
            <person name="Gallo C.A."/>
            <person name="Diaz A."/>
            <person name="Albertini E."/>
            <person name="Caccamo M."/>
            <person name="Echenique V."/>
        </authorList>
    </citation>
    <scope>NUCLEOTIDE SEQUENCE [LARGE SCALE GENOMIC DNA]</scope>
    <source>
        <strain evidence="8">cv. Victoria</strain>
        <tissue evidence="7">Leaf</tissue>
    </source>
</reference>
<sequence length="846" mass="95414">MVAIFASATPVVSVWGIAGVGKSHTVAIAYYAGQFGYTDANLKDNFKFATYGWVNVRYPFSLRDLSQSLLLDLHSESIQRGTKLRIKDPIQECRDLLHEEKCLVVIDGLRSTEEWDLIKNSLALGNIETHVIVITNEESVATYCATRKDAVVNIKGLEVDTTALDLFKQKVRLPVTTMSGIRCSIMHFSHLEERNAMSLVDLGNRNRGEMRSKCEDGEKIKVSEKKNVPSYQMSSEVTDQAKVILHKCGGLPKLIVAIAELVAVSQVVEDLEWWRMLSGILMQELETNPGFGSLQGLFGWVRSYFRSCPDYLKPCIFYLSIFPAALKVRRRRLVRRWIAEGYCRDGQENTAEETGDAFFDKLFRLSMIHPQELTSSMVLEQVASSWCEVNGFFREYIISRPMEENLIFALEGNCRVNSQRSGRHLVIDRSWVRDENVFKSIDFSKLRSLTVFGDWKTFFVSDKMTLLRVLDLEDASGVTDGDLVKMANSLPRLKFLSLRGCRQINCLPDFWDGLRQLQTLDIRDTSIITLPKSIIKLHEIEYIRAGTTPPTPFGDNTVQQDPPPPPSVPTASPALPTTSSMSTAWLSNKFHGQRHNYGIKVHGEIGELTSLHTLGVVNIMSAARRVAILKELKKLTQLHKLGVSGVNQDNSKEIFAALSCHGHLKSLSVQLVDNSNQDCLDGISSCPKNLNSLKLYGQIRQTLPVWIRDLKNLTKLKLQMSMLSQEAINFIKDLSKLKILRLCFKEFQDGELQFVPSFNSLQLVEIACTSRLQSVKFHPGASPVLEMLRIRCCGVSSLQFSGLEHVNYLMCVLLSGSYDPTFRENLTGELEKHPRKPFLKHEPHSS</sequence>
<evidence type="ECO:0000313" key="8">
    <source>
        <dbReference type="Proteomes" id="UP000324897"/>
    </source>
</evidence>
<name>A0A5J9TGS2_9POAL</name>
<dbReference type="PRINTS" id="PR00364">
    <property type="entry name" value="DISEASERSIST"/>
</dbReference>
<dbReference type="Proteomes" id="UP000324897">
    <property type="component" value="Chromosome 3"/>
</dbReference>
<dbReference type="InterPro" id="IPR055414">
    <property type="entry name" value="LRR_R13L4/SHOC2-like"/>
</dbReference>
<evidence type="ECO:0000256" key="1">
    <source>
        <dbReference type="ARBA" id="ARBA00022737"/>
    </source>
</evidence>
<evidence type="ECO:0000256" key="2">
    <source>
        <dbReference type="ARBA" id="ARBA00022821"/>
    </source>
</evidence>
<keyword evidence="2" id="KW-0611">Plant defense</keyword>
<dbReference type="PANTHER" id="PTHR23155">
    <property type="entry name" value="DISEASE RESISTANCE PROTEIN RP"/>
    <property type="match status" value="1"/>
</dbReference>
<dbReference type="Gene3D" id="3.40.50.300">
    <property type="entry name" value="P-loop containing nucleotide triphosphate hydrolases"/>
    <property type="match status" value="1"/>
</dbReference>
<feature type="domain" description="Disease resistance protein winged helix" evidence="5">
    <location>
        <begin position="321"/>
        <end position="371"/>
    </location>
</feature>
<dbReference type="EMBL" id="RWGY01000039">
    <property type="protein sequence ID" value="TVU10447.1"/>
    <property type="molecule type" value="Genomic_DNA"/>
</dbReference>
<proteinExistence type="predicted"/>
<organism evidence="7 8">
    <name type="scientific">Eragrostis curvula</name>
    <name type="common">weeping love grass</name>
    <dbReference type="NCBI Taxonomy" id="38414"/>
    <lineage>
        <taxon>Eukaryota</taxon>
        <taxon>Viridiplantae</taxon>
        <taxon>Streptophyta</taxon>
        <taxon>Embryophyta</taxon>
        <taxon>Tracheophyta</taxon>
        <taxon>Spermatophyta</taxon>
        <taxon>Magnoliopsida</taxon>
        <taxon>Liliopsida</taxon>
        <taxon>Poales</taxon>
        <taxon>Poaceae</taxon>
        <taxon>PACMAD clade</taxon>
        <taxon>Chloridoideae</taxon>
        <taxon>Eragrostideae</taxon>
        <taxon>Eragrostidinae</taxon>
        <taxon>Eragrostis</taxon>
    </lineage>
</organism>
<dbReference type="GO" id="GO:0043531">
    <property type="term" value="F:ADP binding"/>
    <property type="evidence" value="ECO:0007669"/>
    <property type="project" value="InterPro"/>
</dbReference>
<dbReference type="InterPro" id="IPR058922">
    <property type="entry name" value="WHD_DRP"/>
</dbReference>
<dbReference type="InterPro" id="IPR027417">
    <property type="entry name" value="P-loop_NTPase"/>
</dbReference>
<feature type="non-terminal residue" evidence="7">
    <location>
        <position position="1"/>
    </location>
</feature>
<dbReference type="Gramene" id="TVU10447">
    <property type="protein sequence ID" value="TVU10447"/>
    <property type="gene ID" value="EJB05_43976"/>
</dbReference>
<evidence type="ECO:0000256" key="3">
    <source>
        <dbReference type="SAM" id="MobiDB-lite"/>
    </source>
</evidence>
<dbReference type="AlphaFoldDB" id="A0A5J9TGS2"/>
<keyword evidence="1" id="KW-0677">Repeat</keyword>
<feature type="domain" description="Disease resistance R13L4/SHOC-2-like LRR" evidence="6">
    <location>
        <begin position="598"/>
        <end position="814"/>
    </location>
</feature>
<protein>
    <submittedName>
        <fullName evidence="7">Uncharacterized protein</fullName>
    </submittedName>
</protein>
<feature type="domain" description="Disease resistance R13L4/SHOC-2-like LRR" evidence="6">
    <location>
        <begin position="445"/>
        <end position="547"/>
    </location>
</feature>
<dbReference type="Gene3D" id="3.80.10.10">
    <property type="entry name" value="Ribonuclease Inhibitor"/>
    <property type="match status" value="1"/>
</dbReference>
<dbReference type="InterPro" id="IPR044974">
    <property type="entry name" value="Disease_R_plants"/>
</dbReference>
<dbReference type="OrthoDB" id="686759at2759"/>
<feature type="region of interest" description="Disordered" evidence="3">
    <location>
        <begin position="548"/>
        <end position="575"/>
    </location>
</feature>
<gene>
    <name evidence="7" type="ORF">EJB05_43976</name>
</gene>
<evidence type="ECO:0000259" key="6">
    <source>
        <dbReference type="Pfam" id="PF23598"/>
    </source>
</evidence>
<comment type="caution">
    <text evidence="7">The sequence shown here is derived from an EMBL/GenBank/DDBJ whole genome shotgun (WGS) entry which is preliminary data.</text>
</comment>
<dbReference type="Pfam" id="PF23598">
    <property type="entry name" value="LRR_14"/>
    <property type="match status" value="2"/>
</dbReference>
<accession>A0A5J9TGS2</accession>
<feature type="domain" description="NB-ARC" evidence="4">
    <location>
        <begin position="11"/>
        <end position="171"/>
    </location>
</feature>